<dbReference type="SUPFAM" id="SSF56854">
    <property type="entry name" value="Bcl-2 inhibitors of programmed cell death"/>
    <property type="match status" value="1"/>
</dbReference>
<evidence type="ECO:0000256" key="2">
    <source>
        <dbReference type="ARBA" id="ARBA00022703"/>
    </source>
</evidence>
<dbReference type="EMBL" id="AM040446">
    <property type="protein sequence ID" value="CAJ12145.1"/>
    <property type="molecule type" value="mRNA"/>
</dbReference>
<accession>Q1RPT4</accession>
<evidence type="ECO:0000256" key="1">
    <source>
        <dbReference type="ARBA" id="ARBA00009458"/>
    </source>
</evidence>
<dbReference type="Pfam" id="PF00452">
    <property type="entry name" value="Bcl-2"/>
    <property type="match status" value="1"/>
</dbReference>
<sequence length="184" mass="20743">MTAVDGKSETLFREQTRTIVRASLRSYSTTKGDDTATFVATCVADIRTCNHDEFDQMCLQLDASPTSVQPRVVQIFRETFNDGINWGRIVAFLAFMSHFSADCEKKQLYGSVESICEWSVDLITSHLENWIRAEGGWVAIKKAIDVKTKQQQSQQQQFFGANNFMSFVNRGLKAAYRAAVASVY</sequence>
<keyword evidence="2" id="KW-0053">Apoptosis</keyword>
<dbReference type="InterPro" id="IPR036834">
    <property type="entry name" value="Bcl-2-like_sf"/>
</dbReference>
<dbReference type="InterPro" id="IPR046371">
    <property type="entry name" value="Bcl-2_BH1-3"/>
</dbReference>
<feature type="domain" description="Bcl-2 Bcl-2 homology region 1-3" evidence="3">
    <location>
        <begin position="39"/>
        <end position="137"/>
    </location>
</feature>
<dbReference type="AlphaFoldDB" id="Q1RPT4"/>
<dbReference type="Gene3D" id="1.10.437.10">
    <property type="entry name" value="Blc2-like"/>
    <property type="match status" value="1"/>
</dbReference>
<proteinExistence type="evidence at transcript level"/>
<dbReference type="GO" id="GO:0001836">
    <property type="term" value="P:release of cytochrome c from mitochondria"/>
    <property type="evidence" value="ECO:0007669"/>
    <property type="project" value="TreeGrafter"/>
</dbReference>
<dbReference type="InterPro" id="IPR026298">
    <property type="entry name" value="Bcl-2_fam"/>
</dbReference>
<dbReference type="GO" id="GO:0042981">
    <property type="term" value="P:regulation of apoptotic process"/>
    <property type="evidence" value="ECO:0007669"/>
    <property type="project" value="InterPro"/>
</dbReference>
<gene>
    <name evidence="4" type="primary">bcl-2a</name>
</gene>
<dbReference type="GO" id="GO:0051400">
    <property type="term" value="F:BH domain binding"/>
    <property type="evidence" value="ECO:0007669"/>
    <property type="project" value="TreeGrafter"/>
</dbReference>
<organism evidence="4">
    <name type="scientific">Lubomirskia baikalensis</name>
    <dbReference type="NCBI Taxonomy" id="289074"/>
    <lineage>
        <taxon>Eukaryota</taxon>
        <taxon>Metazoa</taxon>
        <taxon>Porifera</taxon>
        <taxon>Demospongiae</taxon>
        <taxon>Heteroscleromorpha</taxon>
        <taxon>Spongillida</taxon>
        <taxon>Lubomirskiidae</taxon>
        <taxon>Lubomirskia</taxon>
    </lineage>
</organism>
<dbReference type="PROSITE" id="PS50062">
    <property type="entry name" value="BCL2_FAMILY"/>
    <property type="match status" value="1"/>
</dbReference>
<dbReference type="CDD" id="cd06845">
    <property type="entry name" value="Bcl-2_like"/>
    <property type="match status" value="1"/>
</dbReference>
<dbReference type="SMART" id="SM00337">
    <property type="entry name" value="BCL"/>
    <property type="match status" value="1"/>
</dbReference>
<name>Q1RPT4_9METZ</name>
<protein>
    <submittedName>
        <fullName evidence="4">Bcl-2</fullName>
    </submittedName>
</protein>
<dbReference type="GO" id="GO:0097192">
    <property type="term" value="P:extrinsic apoptotic signaling pathway in absence of ligand"/>
    <property type="evidence" value="ECO:0007669"/>
    <property type="project" value="TreeGrafter"/>
</dbReference>
<dbReference type="PRINTS" id="PR01862">
    <property type="entry name" value="BCL2FAMILY"/>
</dbReference>
<dbReference type="PANTHER" id="PTHR11256">
    <property type="entry name" value="BCL-2 RELATED"/>
    <property type="match status" value="1"/>
</dbReference>
<comment type="similarity">
    <text evidence="1">Belongs to the Bcl-2 family.</text>
</comment>
<dbReference type="SMR" id="Q1RPT4"/>
<reference evidence="4" key="1">
    <citation type="journal article" date="2006" name="DNA Cell Biol.">
        <title>Axial (apical-basal) expression of pro-apoptotic and pro-survival genes in the lake baikal demosponge Lubomirskia baicalensis.</title>
        <authorList>
            <person name="Wiens M."/>
            <person name="Belikov S.I."/>
            <person name="Kaluzhnaya O.V."/>
            <person name="Schroder H.C."/>
            <person name="Hamer B."/>
            <person name="Perovic-Ottstadt S."/>
            <person name="Borejko A."/>
            <person name="Luthringer B."/>
            <person name="Muller I.M."/>
            <person name="Muller W.E."/>
        </authorList>
    </citation>
    <scope>NUCLEOTIDE SEQUENCE</scope>
</reference>
<evidence type="ECO:0000313" key="4">
    <source>
        <dbReference type="EMBL" id="CAJ12145.1"/>
    </source>
</evidence>
<evidence type="ECO:0000259" key="3">
    <source>
        <dbReference type="SMART" id="SM00337"/>
    </source>
</evidence>
<dbReference type="InterPro" id="IPR002475">
    <property type="entry name" value="Bcl2-like"/>
</dbReference>
<dbReference type="GO" id="GO:0008630">
    <property type="term" value="P:intrinsic apoptotic signaling pathway in response to DNA damage"/>
    <property type="evidence" value="ECO:0007669"/>
    <property type="project" value="TreeGrafter"/>
</dbReference>
<dbReference type="GO" id="GO:0005741">
    <property type="term" value="C:mitochondrial outer membrane"/>
    <property type="evidence" value="ECO:0007669"/>
    <property type="project" value="TreeGrafter"/>
</dbReference>